<name>A0AAD9IPQ1_9ANNE</name>
<dbReference type="Proteomes" id="UP001208570">
    <property type="component" value="Unassembled WGS sequence"/>
</dbReference>
<sequence length="113" mass="13004">SVILGTDQNFDLLKVDNHPQTSSLLNIFLANSFLPCISKPTRIIDHLQTLIDNIYTNHIQQETVIKSGILLEYISDHPPIFGSVSTKRRHQEKLKMKTIERRNFTPQAPRLIK</sequence>
<accession>A0AAD9IPQ1</accession>
<dbReference type="EMBL" id="JAODUP010003062">
    <property type="protein sequence ID" value="KAK2138426.1"/>
    <property type="molecule type" value="Genomic_DNA"/>
</dbReference>
<keyword evidence="2" id="KW-1185">Reference proteome</keyword>
<proteinExistence type="predicted"/>
<protein>
    <submittedName>
        <fullName evidence="1">Uncharacterized protein</fullName>
    </submittedName>
</protein>
<organism evidence="1 2">
    <name type="scientific">Paralvinella palmiformis</name>
    <dbReference type="NCBI Taxonomy" id="53620"/>
    <lineage>
        <taxon>Eukaryota</taxon>
        <taxon>Metazoa</taxon>
        <taxon>Spiralia</taxon>
        <taxon>Lophotrochozoa</taxon>
        <taxon>Annelida</taxon>
        <taxon>Polychaeta</taxon>
        <taxon>Sedentaria</taxon>
        <taxon>Canalipalpata</taxon>
        <taxon>Terebellida</taxon>
        <taxon>Terebelliformia</taxon>
        <taxon>Alvinellidae</taxon>
        <taxon>Paralvinella</taxon>
    </lineage>
</organism>
<evidence type="ECO:0000313" key="1">
    <source>
        <dbReference type="EMBL" id="KAK2138426.1"/>
    </source>
</evidence>
<comment type="caution">
    <text evidence="1">The sequence shown here is derived from an EMBL/GenBank/DDBJ whole genome shotgun (WGS) entry which is preliminary data.</text>
</comment>
<evidence type="ECO:0000313" key="2">
    <source>
        <dbReference type="Proteomes" id="UP001208570"/>
    </source>
</evidence>
<gene>
    <name evidence="1" type="ORF">LSH36_3074g00001</name>
</gene>
<dbReference type="AlphaFoldDB" id="A0AAD9IPQ1"/>
<reference evidence="1" key="1">
    <citation type="journal article" date="2023" name="Mol. Biol. Evol.">
        <title>Third-Generation Sequencing Reveals the Adaptive Role of the Epigenome in Three Deep-Sea Polychaetes.</title>
        <authorList>
            <person name="Perez M."/>
            <person name="Aroh O."/>
            <person name="Sun Y."/>
            <person name="Lan Y."/>
            <person name="Juniper S.K."/>
            <person name="Young C.R."/>
            <person name="Angers B."/>
            <person name="Qian P.Y."/>
        </authorList>
    </citation>
    <scope>NUCLEOTIDE SEQUENCE</scope>
    <source>
        <strain evidence="1">P08H-3</strain>
    </source>
</reference>
<feature type="non-terminal residue" evidence="1">
    <location>
        <position position="1"/>
    </location>
</feature>